<protein>
    <submittedName>
        <fullName evidence="1">Uncharacterized protein</fullName>
    </submittedName>
</protein>
<evidence type="ECO:0000313" key="1">
    <source>
        <dbReference type="EMBL" id="UYZ09748.1"/>
    </source>
</evidence>
<organism evidence="1 2">
    <name type="scientific">Agrobacterium salinitolerans</name>
    <dbReference type="NCBI Taxonomy" id="1183413"/>
    <lineage>
        <taxon>Bacteria</taxon>
        <taxon>Pseudomonadati</taxon>
        <taxon>Pseudomonadota</taxon>
        <taxon>Alphaproteobacteria</taxon>
        <taxon>Hyphomicrobiales</taxon>
        <taxon>Rhizobiaceae</taxon>
        <taxon>Rhizobium/Agrobacterium group</taxon>
        <taxon>Agrobacterium</taxon>
    </lineage>
</organism>
<sequence>MQVSRPVHLLVHVGVSPEPSNQMASAKPKGRGPGPYLAKSGSVYIFQIKLSKTSGGTYAIPPLRLSLGACSHRRARLLADLLAAKARLMFDEMRHGRGMQDDDDGEMRALEAVIEMKGALKAYLRMIDRSDAPIPIGELQASATSSASIGDWSSRPAASRSTNLLSAIQRF</sequence>
<evidence type="ECO:0000313" key="2">
    <source>
        <dbReference type="Proteomes" id="UP000298735"/>
    </source>
</evidence>
<dbReference type="Proteomes" id="UP000298735">
    <property type="component" value="Chromosome Linear"/>
</dbReference>
<dbReference type="AlphaFoldDB" id="A0A4Z1QM21"/>
<gene>
    <name evidence="1" type="ORF">CFBP5507_18935</name>
</gene>
<proteinExistence type="predicted"/>
<dbReference type="EMBL" id="CP109969">
    <property type="protein sequence ID" value="UYZ09748.1"/>
    <property type="molecule type" value="Genomic_DNA"/>
</dbReference>
<dbReference type="KEGG" id="asal:CFBP5507_18935"/>
<dbReference type="RefSeq" id="WP_137412544.1">
    <property type="nucleotide sequence ID" value="NZ_CP109969.1"/>
</dbReference>
<name>A0A4Z1QM21_9HYPH</name>
<accession>A0A4Z1QM21</accession>
<dbReference type="OrthoDB" id="8243411at2"/>
<reference evidence="1" key="1">
    <citation type="submission" date="2022-10" db="EMBL/GenBank/DDBJ databases">
        <title>Complete genome sequence of Agrobacterium salinitolerans CFBP5507.</title>
        <authorList>
            <person name="Tchabashvili S."/>
            <person name="Yen H.-C."/>
            <person name="Haryono M."/>
            <person name="Lin Y.-C."/>
            <person name="Lai E.-M."/>
            <person name="Kuo C.-H."/>
        </authorList>
    </citation>
    <scope>NUCLEOTIDE SEQUENCE</scope>
    <source>
        <strain evidence="1">CFBP5507</strain>
    </source>
</reference>